<dbReference type="Pfam" id="PF12146">
    <property type="entry name" value="Hydrolase_4"/>
    <property type="match status" value="1"/>
</dbReference>
<dbReference type="GO" id="GO:0047372">
    <property type="term" value="F:monoacylglycerol lipase activity"/>
    <property type="evidence" value="ECO:0007669"/>
    <property type="project" value="TreeGrafter"/>
</dbReference>
<feature type="domain" description="Serine aminopeptidase S33" evidence="2">
    <location>
        <begin position="147"/>
        <end position="308"/>
    </location>
</feature>
<dbReference type="Gene3D" id="3.40.50.1820">
    <property type="entry name" value="alpha/beta hydrolase"/>
    <property type="match status" value="1"/>
</dbReference>
<dbReference type="GO" id="GO:0043401">
    <property type="term" value="P:steroid hormone receptor signaling pathway"/>
    <property type="evidence" value="ECO:0007669"/>
    <property type="project" value="TreeGrafter"/>
</dbReference>
<evidence type="ECO:0000313" key="4">
    <source>
        <dbReference type="Proteomes" id="UP000604046"/>
    </source>
</evidence>
<dbReference type="SUPFAM" id="SSF53474">
    <property type="entry name" value="alpha/beta-Hydrolases"/>
    <property type="match status" value="1"/>
</dbReference>
<gene>
    <name evidence="3" type="ORF">SNAT2548_LOCUS31116</name>
</gene>
<dbReference type="OrthoDB" id="247542at2759"/>
<organism evidence="3 4">
    <name type="scientific">Symbiodinium natans</name>
    <dbReference type="NCBI Taxonomy" id="878477"/>
    <lineage>
        <taxon>Eukaryota</taxon>
        <taxon>Sar</taxon>
        <taxon>Alveolata</taxon>
        <taxon>Dinophyceae</taxon>
        <taxon>Suessiales</taxon>
        <taxon>Symbiodiniaceae</taxon>
        <taxon>Symbiodinium</taxon>
    </lineage>
</organism>
<dbReference type="GO" id="GO:0008126">
    <property type="term" value="F:acetylesterase activity"/>
    <property type="evidence" value="ECO:0007669"/>
    <property type="project" value="TreeGrafter"/>
</dbReference>
<dbReference type="GO" id="GO:0051793">
    <property type="term" value="P:medium-chain fatty acid catabolic process"/>
    <property type="evidence" value="ECO:0007669"/>
    <property type="project" value="TreeGrafter"/>
</dbReference>
<dbReference type="Proteomes" id="UP000604046">
    <property type="component" value="Unassembled WGS sequence"/>
</dbReference>
<dbReference type="PANTHER" id="PTHR10794">
    <property type="entry name" value="ABHYDROLASE DOMAIN-CONTAINING PROTEIN"/>
    <property type="match status" value="1"/>
</dbReference>
<keyword evidence="4" id="KW-1185">Reference proteome</keyword>
<dbReference type="InterPro" id="IPR029058">
    <property type="entry name" value="AB_hydrolase_fold"/>
</dbReference>
<dbReference type="InterPro" id="IPR050960">
    <property type="entry name" value="AB_hydrolase_4_sf"/>
</dbReference>
<evidence type="ECO:0000256" key="1">
    <source>
        <dbReference type="ARBA" id="ARBA00010884"/>
    </source>
</evidence>
<dbReference type="AlphaFoldDB" id="A0A812U292"/>
<evidence type="ECO:0000259" key="2">
    <source>
        <dbReference type="Pfam" id="PF12146"/>
    </source>
</evidence>
<reference evidence="3" key="1">
    <citation type="submission" date="2021-02" db="EMBL/GenBank/DDBJ databases">
        <authorList>
            <person name="Dougan E. K."/>
            <person name="Rhodes N."/>
            <person name="Thang M."/>
            <person name="Chan C."/>
        </authorList>
    </citation>
    <scope>NUCLEOTIDE SEQUENCE</scope>
</reference>
<dbReference type="EMBL" id="CAJNDS010002640">
    <property type="protein sequence ID" value="CAE7554033.1"/>
    <property type="molecule type" value="Genomic_DNA"/>
</dbReference>
<dbReference type="GO" id="GO:0046464">
    <property type="term" value="P:acylglycerol catabolic process"/>
    <property type="evidence" value="ECO:0007669"/>
    <property type="project" value="TreeGrafter"/>
</dbReference>
<dbReference type="PANTHER" id="PTHR10794:SF45">
    <property type="entry name" value="MONOACYLGLYCEROL LIPASE ABHD2"/>
    <property type="match status" value="1"/>
</dbReference>
<sequence>MPLLNMAIQPQIVFSEGASSELRRLGKIKELKEPVALSRLCSFGLASLALTARPKEELPMTREHIELPDRTLLGVDWIGDSMGDPEAIVLVFPGIGTNSRRGFAGMISHHLAKTFTKLRVGVGVMQGHDNLPLQSTCLPATAYVGKGDIGHIIEHVSSKWPTVPLAVVGCSIGAAHFTRWAGMNPDKLQECRVQGAVLVCHGHSSRPAATAVDASGAAPFILAAYRDIVRRCPDLEVLATSFPGFKPEKLRSARNLREWDEALLPVYGFSEHEAVMDAVDTTPAMMEQLPIPVIFLGAENDPITPSTRLLEGHVYKLVKNSAVIHISHGSHMAWWEGPPWGLHQNWACSLMAEAISTLTHIPIPILTPAAPAPPPGCFCSRAA</sequence>
<dbReference type="GO" id="GO:0036126">
    <property type="term" value="C:sperm flagellum"/>
    <property type="evidence" value="ECO:0007669"/>
    <property type="project" value="TreeGrafter"/>
</dbReference>
<comment type="caution">
    <text evidence="3">The sequence shown here is derived from an EMBL/GenBank/DDBJ whole genome shotgun (WGS) entry which is preliminary data.</text>
</comment>
<dbReference type="GO" id="GO:0097524">
    <property type="term" value="C:sperm plasma membrane"/>
    <property type="evidence" value="ECO:0007669"/>
    <property type="project" value="TreeGrafter"/>
</dbReference>
<comment type="similarity">
    <text evidence="1">Belongs to the AB hydrolase superfamily. AB hydrolase 4 family.</text>
</comment>
<accession>A0A812U292</accession>
<dbReference type="GO" id="GO:0048240">
    <property type="term" value="P:sperm capacitation"/>
    <property type="evidence" value="ECO:0007669"/>
    <property type="project" value="TreeGrafter"/>
</dbReference>
<dbReference type="GO" id="GO:0051792">
    <property type="term" value="P:medium-chain fatty acid biosynthetic process"/>
    <property type="evidence" value="ECO:0007669"/>
    <property type="project" value="TreeGrafter"/>
</dbReference>
<protein>
    <recommendedName>
        <fullName evidence="2">Serine aminopeptidase S33 domain-containing protein</fullName>
    </recommendedName>
</protein>
<proteinExistence type="inferred from homology"/>
<dbReference type="InterPro" id="IPR022742">
    <property type="entry name" value="Hydrolase_4"/>
</dbReference>
<evidence type="ECO:0000313" key="3">
    <source>
        <dbReference type="EMBL" id="CAE7554033.1"/>
    </source>
</evidence>
<name>A0A812U292_9DINO</name>